<evidence type="ECO:0000313" key="2">
    <source>
        <dbReference type="Proteomes" id="UP000595426"/>
    </source>
</evidence>
<accession>A0A7T7V155</accession>
<dbReference type="RefSeq" id="WP_052114762.1">
    <property type="nucleotide sequence ID" value="NZ_CBCSDR010000015.1"/>
</dbReference>
<dbReference type="AlphaFoldDB" id="A0A7T7V155"/>
<gene>
    <name evidence="1" type="ORF">I6H88_04355</name>
</gene>
<evidence type="ECO:0000313" key="1">
    <source>
        <dbReference type="EMBL" id="QQN59824.1"/>
    </source>
</evidence>
<sequence length="155" mass="17987">MMTTPHEQLKELFADRKPMDVAIEISGFTGFRTSKIDDLSTEEAINLLAIHKPLPKDIEARNNALLEEILCKEWRSKILAVAEQEGIKESGDFQKFNNWMLQYSVCKKHLNSYDLSELKTLLTQMQTLKYNNAKSAEKPMNEAWWRKGQKLKNLN</sequence>
<reference evidence="1 2" key="1">
    <citation type="submission" date="2020-12" db="EMBL/GenBank/DDBJ databases">
        <title>FDA dAtabase for Regulatory Grade micrObial Sequences (FDA-ARGOS): Supporting development and validation of Infectious Disease Dx tests.</title>
        <authorList>
            <person name="Kerrigan L."/>
            <person name="Long C."/>
            <person name="Tallon L."/>
            <person name="Sadzewicz L."/>
            <person name="Zhao X."/>
            <person name="Boylan J."/>
            <person name="Ott S."/>
            <person name="Bowen H."/>
            <person name="Vavikolanu K."/>
            <person name="Mehta A."/>
            <person name="Aluvathingal J."/>
            <person name="Nadendla S."/>
            <person name="Yan Y."/>
            <person name="Sichtig H."/>
        </authorList>
    </citation>
    <scope>NUCLEOTIDE SEQUENCE [LARGE SCALE GENOMIC DNA]</scope>
    <source>
        <strain evidence="1 2">FDAARGOS_1031</strain>
    </source>
</reference>
<dbReference type="OrthoDB" id="1451383at2"/>
<dbReference type="Proteomes" id="UP000595426">
    <property type="component" value="Chromosome"/>
</dbReference>
<dbReference type="GeneID" id="93134544"/>
<keyword evidence="2" id="KW-1185">Reference proteome</keyword>
<organism evidence="1 2">
    <name type="scientific">Elizabethkingia bruuniana</name>
    <dbReference type="NCBI Taxonomy" id="1756149"/>
    <lineage>
        <taxon>Bacteria</taxon>
        <taxon>Pseudomonadati</taxon>
        <taxon>Bacteroidota</taxon>
        <taxon>Flavobacteriia</taxon>
        <taxon>Flavobacteriales</taxon>
        <taxon>Weeksellaceae</taxon>
        <taxon>Elizabethkingia</taxon>
    </lineage>
</organism>
<dbReference type="EMBL" id="CP067018">
    <property type="protein sequence ID" value="QQN59824.1"/>
    <property type="molecule type" value="Genomic_DNA"/>
</dbReference>
<protein>
    <submittedName>
        <fullName evidence="1">Uncharacterized protein</fullName>
    </submittedName>
</protein>
<proteinExistence type="predicted"/>
<name>A0A7T7V155_9FLAO</name>